<evidence type="ECO:0000256" key="4">
    <source>
        <dbReference type="ARBA" id="ARBA00006565"/>
    </source>
</evidence>
<evidence type="ECO:0000256" key="1">
    <source>
        <dbReference type="ARBA" id="ARBA00004337"/>
    </source>
</evidence>
<evidence type="ECO:0000256" key="3">
    <source>
        <dbReference type="ARBA" id="ARBA00004651"/>
    </source>
</evidence>
<evidence type="ECO:0000256" key="10">
    <source>
        <dbReference type="ARBA" id="ARBA00023136"/>
    </source>
</evidence>
<comment type="similarity">
    <text evidence="4">Belongs to the DRAM/TMEM150 family.</text>
</comment>
<evidence type="ECO:0000259" key="15">
    <source>
        <dbReference type="Pfam" id="PF10277"/>
    </source>
</evidence>
<feature type="transmembrane region" description="Helical" evidence="14">
    <location>
        <begin position="184"/>
        <end position="201"/>
    </location>
</feature>
<evidence type="ECO:0000256" key="12">
    <source>
        <dbReference type="ARBA" id="ARBA00023329"/>
    </source>
</evidence>
<evidence type="ECO:0000313" key="18">
    <source>
        <dbReference type="RefSeq" id="XP_034279116.1"/>
    </source>
</evidence>
<protein>
    <submittedName>
        <fullName evidence="17 18">Modulator of macroautophagy TMEM150B isoform X2</fullName>
    </submittedName>
</protein>
<keyword evidence="8 14" id="KW-1133">Transmembrane helix</keyword>
<feature type="transmembrane region" description="Helical" evidence="14">
    <location>
        <begin position="53"/>
        <end position="73"/>
    </location>
</feature>
<keyword evidence="12" id="KW-0968">Cytoplasmic vesicle</keyword>
<dbReference type="PANTHER" id="PTHR21324:SF3">
    <property type="entry name" value="MODULATOR OF MACROAUTOPHAGY TMEM150B"/>
    <property type="match status" value="1"/>
</dbReference>
<dbReference type="CTD" id="284417"/>
<evidence type="ECO:0000256" key="13">
    <source>
        <dbReference type="ARBA" id="ARBA00045144"/>
    </source>
</evidence>
<organism evidence="16 18">
    <name type="scientific">Pantherophis guttatus</name>
    <name type="common">Corn snake</name>
    <name type="synonym">Elaphe guttata</name>
    <dbReference type="NCBI Taxonomy" id="94885"/>
    <lineage>
        <taxon>Eukaryota</taxon>
        <taxon>Metazoa</taxon>
        <taxon>Chordata</taxon>
        <taxon>Craniata</taxon>
        <taxon>Vertebrata</taxon>
        <taxon>Euteleostomi</taxon>
        <taxon>Lepidosauria</taxon>
        <taxon>Squamata</taxon>
        <taxon>Bifurcata</taxon>
        <taxon>Unidentata</taxon>
        <taxon>Episquamata</taxon>
        <taxon>Toxicofera</taxon>
        <taxon>Serpentes</taxon>
        <taxon>Colubroidea</taxon>
        <taxon>Colubridae</taxon>
        <taxon>Colubrinae</taxon>
        <taxon>Pantherophis</taxon>
    </lineage>
</organism>
<comment type="subcellular location">
    <subcellularLocation>
        <location evidence="3">Cell membrane</location>
        <topology evidence="3">Multi-pass membrane protein</topology>
    </subcellularLocation>
    <subcellularLocation>
        <location evidence="2">Cytoplasmic vesicle</location>
        <location evidence="2">Autophagosome membrane</location>
        <topology evidence="2">Multi-pass membrane protein</topology>
    </subcellularLocation>
    <subcellularLocation>
        <location evidence="1">Endosome membrane</location>
        <topology evidence="1">Multi-pass membrane protein</topology>
    </subcellularLocation>
</comment>
<evidence type="ECO:0000256" key="6">
    <source>
        <dbReference type="ARBA" id="ARBA00022692"/>
    </source>
</evidence>
<evidence type="ECO:0000256" key="5">
    <source>
        <dbReference type="ARBA" id="ARBA00022475"/>
    </source>
</evidence>
<keyword evidence="7" id="KW-0967">Endosome</keyword>
<sequence>MLLWPVLPVFLAAVGICGFWVVFAMAVTNGSVNITEAFPYISTCGASPPQSCVFGQILNLGAFLGMVVCFIKYKQVRDYGYQSRLNLFGLILGLLCAFGASLVGNFQQYNELQVHVTGAFLAFVIGNIYFWVQTLLTKQVKPRHGGAWIVPLRFFLSLSGSILFISTVVLFFLQLHSEAAYCEWALAMDLFLLFGLFAVDFQHIGGCSIHILPRCAEDDFPNVQISVQTLSL</sequence>
<dbReference type="InterPro" id="IPR019402">
    <property type="entry name" value="CWH43_N"/>
</dbReference>
<dbReference type="PANTHER" id="PTHR21324">
    <property type="entry name" value="FASTING-INDUCIBLE INTEGRAL MEMBRANE PROTEIN TM6P1-RELATED"/>
    <property type="match status" value="1"/>
</dbReference>
<evidence type="ECO:0000256" key="14">
    <source>
        <dbReference type="SAM" id="Phobius"/>
    </source>
</evidence>
<dbReference type="RefSeq" id="XP_034279115.1">
    <property type="nucleotide sequence ID" value="XM_034423224.1"/>
</dbReference>
<proteinExistence type="inferred from homology"/>
<comment type="function">
    <text evidence="13">Modulator of macroautophagy that causes accumulation of autophagosomes under basal conditions and enhances autophagic flux. Represses cell death and promotes long-term clonogenic survival of cells grown in the absence of glucose in a macroautophagy-independent manner. May have some role in extracellular matrix engulfment or growth factor receptor recycling, both of which can modulate cell survival.</text>
</comment>
<feature type="transmembrane region" description="Helical" evidence="14">
    <location>
        <begin position="85"/>
        <end position="106"/>
    </location>
</feature>
<keyword evidence="9" id="KW-0072">Autophagy</keyword>
<evidence type="ECO:0000256" key="8">
    <source>
        <dbReference type="ARBA" id="ARBA00022989"/>
    </source>
</evidence>
<evidence type="ECO:0000256" key="11">
    <source>
        <dbReference type="ARBA" id="ARBA00023180"/>
    </source>
</evidence>
<dbReference type="Pfam" id="PF10277">
    <property type="entry name" value="Frag1"/>
    <property type="match status" value="1"/>
</dbReference>
<dbReference type="GO" id="GO:0006914">
    <property type="term" value="P:autophagy"/>
    <property type="evidence" value="ECO:0007669"/>
    <property type="project" value="UniProtKB-KW"/>
</dbReference>
<dbReference type="RefSeq" id="XP_034279116.1">
    <property type="nucleotide sequence ID" value="XM_034423225.1"/>
</dbReference>
<keyword evidence="5" id="KW-1003">Cell membrane</keyword>
<dbReference type="AlphaFoldDB" id="A0A6P9CIZ0"/>
<dbReference type="OMA" id="IRYHQLR"/>
<evidence type="ECO:0000256" key="9">
    <source>
        <dbReference type="ARBA" id="ARBA00023006"/>
    </source>
</evidence>
<evidence type="ECO:0000313" key="17">
    <source>
        <dbReference type="RefSeq" id="XP_034279115.1"/>
    </source>
</evidence>
<keyword evidence="6 14" id="KW-0812">Transmembrane</keyword>
<accession>A0A6P9CIZ0</accession>
<evidence type="ECO:0000313" key="16">
    <source>
        <dbReference type="Proteomes" id="UP001652622"/>
    </source>
</evidence>
<dbReference type="GO" id="GO:0000421">
    <property type="term" value="C:autophagosome membrane"/>
    <property type="evidence" value="ECO:0007669"/>
    <property type="project" value="UniProtKB-SubCell"/>
</dbReference>
<keyword evidence="11" id="KW-0325">Glycoprotein</keyword>
<dbReference type="GO" id="GO:0010008">
    <property type="term" value="C:endosome membrane"/>
    <property type="evidence" value="ECO:0007669"/>
    <property type="project" value="UniProtKB-SubCell"/>
</dbReference>
<keyword evidence="10 14" id="KW-0472">Membrane</keyword>
<feature type="domain" description="CWH43-like N-terminal" evidence="15">
    <location>
        <begin position="4"/>
        <end position="204"/>
    </location>
</feature>
<gene>
    <name evidence="17 18" type="primary">TMEM150B</name>
</gene>
<feature type="transmembrane region" description="Helical" evidence="14">
    <location>
        <begin position="112"/>
        <end position="132"/>
    </location>
</feature>
<dbReference type="Proteomes" id="UP001652622">
    <property type="component" value="Unplaced"/>
</dbReference>
<reference evidence="17 18" key="1">
    <citation type="submission" date="2025-04" db="UniProtKB">
        <authorList>
            <consortium name="RefSeq"/>
        </authorList>
    </citation>
    <scope>IDENTIFICATION</scope>
    <source>
        <tissue evidence="17 18">Blood</tissue>
    </source>
</reference>
<dbReference type="GeneID" id="117669089"/>
<name>A0A6P9CIZ0_PANGU</name>
<dbReference type="InterPro" id="IPR050911">
    <property type="entry name" value="DRAM/TMEM150_Autophagy_Mod"/>
</dbReference>
<evidence type="ECO:0000256" key="2">
    <source>
        <dbReference type="ARBA" id="ARBA00004542"/>
    </source>
</evidence>
<feature type="transmembrane region" description="Helical" evidence="14">
    <location>
        <begin position="152"/>
        <end position="172"/>
    </location>
</feature>
<keyword evidence="16" id="KW-1185">Reference proteome</keyword>
<dbReference type="GO" id="GO:0005886">
    <property type="term" value="C:plasma membrane"/>
    <property type="evidence" value="ECO:0007669"/>
    <property type="project" value="UniProtKB-SubCell"/>
</dbReference>
<evidence type="ECO:0000256" key="7">
    <source>
        <dbReference type="ARBA" id="ARBA00022753"/>
    </source>
</evidence>